<dbReference type="EMBL" id="UGLW01000003">
    <property type="protein sequence ID" value="STU57641.1"/>
    <property type="molecule type" value="Genomic_DNA"/>
</dbReference>
<dbReference type="Proteomes" id="UP000254487">
    <property type="component" value="Unassembled WGS sequence"/>
</dbReference>
<evidence type="ECO:0000259" key="5">
    <source>
        <dbReference type="PROSITE" id="PS51201"/>
    </source>
</evidence>
<evidence type="ECO:0000256" key="3">
    <source>
        <dbReference type="ARBA" id="ARBA00023065"/>
    </source>
</evidence>
<keyword evidence="3" id="KW-0406">Ion transport</keyword>
<name>A0A377Z0J8_KLEPO</name>
<dbReference type="AlphaFoldDB" id="A0A377Z0J8"/>
<dbReference type="GO" id="GO:0005886">
    <property type="term" value="C:plasma membrane"/>
    <property type="evidence" value="ECO:0007669"/>
    <property type="project" value="TreeGrafter"/>
</dbReference>
<reference evidence="6 7" key="1">
    <citation type="submission" date="2018-06" db="EMBL/GenBank/DDBJ databases">
        <authorList>
            <consortium name="Pathogen Informatics"/>
            <person name="Doyle S."/>
        </authorList>
    </citation>
    <scope>NUCLEOTIDE SEQUENCE [LARGE SCALE GENOMIC DNA]</scope>
    <source>
        <strain evidence="6 7">NCTC10313</strain>
    </source>
</reference>
<evidence type="ECO:0000256" key="1">
    <source>
        <dbReference type="ARBA" id="ARBA00022448"/>
    </source>
</evidence>
<keyword evidence="2" id="KW-0050">Antiport</keyword>
<dbReference type="InterPro" id="IPR003148">
    <property type="entry name" value="RCK_N"/>
</dbReference>
<organism evidence="6 7">
    <name type="scientific">Klebsiella pneumoniae subsp. ozaenae</name>
    <dbReference type="NCBI Taxonomy" id="574"/>
    <lineage>
        <taxon>Bacteria</taxon>
        <taxon>Pseudomonadati</taxon>
        <taxon>Pseudomonadota</taxon>
        <taxon>Gammaproteobacteria</taxon>
        <taxon>Enterobacterales</taxon>
        <taxon>Enterobacteriaceae</taxon>
        <taxon>Klebsiella/Raoultella group</taxon>
        <taxon>Klebsiella</taxon>
        <taxon>Klebsiella pneumoniae complex</taxon>
    </lineage>
</organism>
<protein>
    <submittedName>
        <fullName evidence="6">Glutathione-regulated potassium-efflux system protein KefC</fullName>
    </submittedName>
</protein>
<dbReference type="Gene3D" id="3.40.50.720">
    <property type="entry name" value="NAD(P)-binding Rossmann-like Domain"/>
    <property type="match status" value="1"/>
</dbReference>
<keyword evidence="1" id="KW-0813">Transport</keyword>
<accession>A0A377Z0J8</accession>
<evidence type="ECO:0000256" key="2">
    <source>
        <dbReference type="ARBA" id="ARBA00022449"/>
    </source>
</evidence>
<dbReference type="GO" id="GO:0006813">
    <property type="term" value="P:potassium ion transport"/>
    <property type="evidence" value="ECO:0007669"/>
    <property type="project" value="InterPro"/>
</dbReference>
<dbReference type="PROSITE" id="PS51201">
    <property type="entry name" value="RCK_N"/>
    <property type="match status" value="1"/>
</dbReference>
<dbReference type="GO" id="GO:0015297">
    <property type="term" value="F:antiporter activity"/>
    <property type="evidence" value="ECO:0007669"/>
    <property type="project" value="UniProtKB-KW"/>
</dbReference>
<dbReference type="PANTHER" id="PTHR46157">
    <property type="entry name" value="K(+) EFFLUX ANTIPORTER 3, CHLOROPLASTIC"/>
    <property type="match status" value="1"/>
</dbReference>
<dbReference type="InterPro" id="IPR036291">
    <property type="entry name" value="NAD(P)-bd_dom_sf"/>
</dbReference>
<evidence type="ECO:0000313" key="6">
    <source>
        <dbReference type="EMBL" id="STU57641.1"/>
    </source>
</evidence>
<gene>
    <name evidence="6" type="primary">kefC_3</name>
    <name evidence="6" type="ORF">NCTC10313_01367</name>
</gene>
<feature type="domain" description="RCK N-terminal" evidence="5">
    <location>
        <begin position="1"/>
        <end position="53"/>
    </location>
</feature>
<evidence type="ECO:0000256" key="4">
    <source>
        <dbReference type="SAM" id="MobiDB-lite"/>
    </source>
</evidence>
<feature type="region of interest" description="Disordered" evidence="4">
    <location>
        <begin position="133"/>
        <end position="156"/>
    </location>
</feature>
<dbReference type="PANTHER" id="PTHR46157:SF3">
    <property type="entry name" value="GLUTATHIONE-REGULATED POTASSIUM-EFFLUX SYSTEM PROTEIN KEFC"/>
    <property type="match status" value="1"/>
</dbReference>
<sequence length="156" mass="17667">MLINAIDDPHVSLELVARVKEHFPHLQIISRARDVDHYIQLRQAGVEAPERETFEAALKSGRMTLEALGLGAYEARERADLFRRFNLQMVEEMVAMAENDAASRVAVFKRTSDMLTGIINEDRHHLSLVQRHGWQGTEEGRHTGDIADEPENKPSA</sequence>
<evidence type="ECO:0000313" key="7">
    <source>
        <dbReference type="Proteomes" id="UP000254487"/>
    </source>
</evidence>
<dbReference type="SUPFAM" id="SSF51735">
    <property type="entry name" value="NAD(P)-binding Rossmann-fold domains"/>
    <property type="match status" value="1"/>
</dbReference>
<proteinExistence type="predicted"/>
<dbReference type="Pfam" id="PF02254">
    <property type="entry name" value="TrkA_N"/>
    <property type="match status" value="1"/>
</dbReference>